<accession>A0A0F9JY54</accession>
<dbReference type="EMBL" id="LAZR01009102">
    <property type="protein sequence ID" value="KKM74673.1"/>
    <property type="molecule type" value="Genomic_DNA"/>
</dbReference>
<protein>
    <submittedName>
        <fullName evidence="1">Uncharacterized protein</fullName>
    </submittedName>
</protein>
<name>A0A0F9JY54_9ZZZZ</name>
<gene>
    <name evidence="1" type="ORF">LCGC14_1397980</name>
</gene>
<evidence type="ECO:0000313" key="1">
    <source>
        <dbReference type="EMBL" id="KKM74673.1"/>
    </source>
</evidence>
<comment type="caution">
    <text evidence="1">The sequence shown here is derived from an EMBL/GenBank/DDBJ whole genome shotgun (WGS) entry which is preliminary data.</text>
</comment>
<proteinExistence type="predicted"/>
<reference evidence="1" key="1">
    <citation type="journal article" date="2015" name="Nature">
        <title>Complex archaea that bridge the gap between prokaryotes and eukaryotes.</title>
        <authorList>
            <person name="Spang A."/>
            <person name="Saw J.H."/>
            <person name="Jorgensen S.L."/>
            <person name="Zaremba-Niedzwiedzka K."/>
            <person name="Martijn J."/>
            <person name="Lind A.E."/>
            <person name="van Eijk R."/>
            <person name="Schleper C."/>
            <person name="Guy L."/>
            <person name="Ettema T.J."/>
        </authorList>
    </citation>
    <scope>NUCLEOTIDE SEQUENCE</scope>
</reference>
<dbReference type="AlphaFoldDB" id="A0A0F9JY54"/>
<organism evidence="1">
    <name type="scientific">marine sediment metagenome</name>
    <dbReference type="NCBI Taxonomy" id="412755"/>
    <lineage>
        <taxon>unclassified sequences</taxon>
        <taxon>metagenomes</taxon>
        <taxon>ecological metagenomes</taxon>
    </lineage>
</organism>
<sequence length="451" mass="49548">MTDGTFAGGNAVGWLQLSARNGAFQSETLNVGAETNVCTIAADSAAITLQPDGRLDYDISNYADTQGPDRCYGADSVNLGWEFDGTVFAPIRTGMTDDTPDHVHIHKHQLFFSFDGSTQHSGLGNPRAWSVVLGANEIATGSPVTGFQVEPGAEGNAALLIACRQQIYILYGNDVSDWNLVRYREKVGAYEWTMQQVAYTLFLDDRGITDLRTTQAFGNFDHSSLTGAIRRLINSKKPDAMASCVVRDKNQYRLFFNDKTVIYVTMDGAKIKGAMPITLEDQVTSICSEEDPNGNEEIFFGSDNGYVYQMEKGTSFDGENIYAYLYTHFDHSKAIEWLKTYHAPVTLEGRSSGYAEFDLGYELDYADSDTAQPAGQTATMPAAEGSAWDSGLVWDSGIVWDDSSVTPTVGLDLRGEGRNISWIITKDSDYFEPLLLTGVHFGHIARERLTG</sequence>